<dbReference type="PANTHER" id="PTHR11669:SF9">
    <property type="entry name" value="REPLICATION FACTOR C SUBUNIT 5"/>
    <property type="match status" value="1"/>
</dbReference>
<gene>
    <name evidence="8" type="ORF">ES332_A04G083100v1</name>
</gene>
<dbReference type="EMBL" id="CM017613">
    <property type="protein sequence ID" value="TYI32722.1"/>
    <property type="molecule type" value="Genomic_DNA"/>
</dbReference>
<proteinExistence type="inferred from homology"/>
<evidence type="ECO:0000256" key="5">
    <source>
        <dbReference type="ARBA" id="ARBA00022840"/>
    </source>
</evidence>
<evidence type="ECO:0000256" key="6">
    <source>
        <dbReference type="ARBA" id="ARBA00023242"/>
    </source>
</evidence>
<comment type="similarity">
    <text evidence="2">Belongs to the activator 1 small subunits family.</text>
</comment>
<feature type="domain" description="Replication factor C C-terminal" evidence="7">
    <location>
        <begin position="104"/>
        <end position="186"/>
    </location>
</feature>
<organism evidence="8 9">
    <name type="scientific">Gossypium tomentosum</name>
    <name type="common">Hawaiian cotton</name>
    <name type="synonym">Gossypium sandvicense</name>
    <dbReference type="NCBI Taxonomy" id="34277"/>
    <lineage>
        <taxon>Eukaryota</taxon>
        <taxon>Viridiplantae</taxon>
        <taxon>Streptophyta</taxon>
        <taxon>Embryophyta</taxon>
        <taxon>Tracheophyta</taxon>
        <taxon>Spermatophyta</taxon>
        <taxon>Magnoliopsida</taxon>
        <taxon>eudicotyledons</taxon>
        <taxon>Gunneridae</taxon>
        <taxon>Pentapetalae</taxon>
        <taxon>rosids</taxon>
        <taxon>malvids</taxon>
        <taxon>Malvales</taxon>
        <taxon>Malvaceae</taxon>
        <taxon>Malvoideae</taxon>
        <taxon>Gossypium</taxon>
    </lineage>
</organism>
<evidence type="ECO:0000256" key="3">
    <source>
        <dbReference type="ARBA" id="ARBA00022705"/>
    </source>
</evidence>
<keyword evidence="4" id="KW-0547">Nucleotide-binding</keyword>
<dbReference type="AlphaFoldDB" id="A0A5D2QX75"/>
<dbReference type="FunFam" id="1.20.272.10:FF:000004">
    <property type="entry name" value="Replication factor C subunit 5"/>
    <property type="match status" value="1"/>
</dbReference>
<dbReference type="InterPro" id="IPR013748">
    <property type="entry name" value="Rep_factorC_C"/>
</dbReference>
<dbReference type="Proteomes" id="UP000322667">
    <property type="component" value="Chromosome A04"/>
</dbReference>
<keyword evidence="9" id="KW-1185">Reference proteome</keyword>
<dbReference type="GO" id="GO:0003689">
    <property type="term" value="F:DNA clamp loader activity"/>
    <property type="evidence" value="ECO:0007669"/>
    <property type="project" value="TreeGrafter"/>
</dbReference>
<dbReference type="GO" id="GO:0003677">
    <property type="term" value="F:DNA binding"/>
    <property type="evidence" value="ECO:0007669"/>
    <property type="project" value="InterPro"/>
</dbReference>
<dbReference type="Gene3D" id="1.20.272.10">
    <property type="match status" value="1"/>
</dbReference>
<keyword evidence="5" id="KW-0067">ATP-binding</keyword>
<sequence length="200" mass="22337">MKIRVLDVPDSGLAALVRLSNGDMRKALNILQVFKLLILILSVSQRNNRLASICYLLCGRSGVTLPHYLIALQRGGVALSNLCSTHMASQKITEEAVYLCTRNPLPKDIEQISYWLLNESFAERVSETKTRKGLALIDIVREVTMFVFKIKMPSDVRVQLINDLADIEYRLSFGCNDKLQLGSLIAIFTKARSALVAVVK</sequence>
<dbReference type="SUPFAM" id="SSF48019">
    <property type="entry name" value="post-AAA+ oligomerization domain-like"/>
    <property type="match status" value="1"/>
</dbReference>
<reference evidence="8 9" key="1">
    <citation type="submission" date="2019-07" db="EMBL/GenBank/DDBJ databases">
        <title>WGS assembly of Gossypium tomentosum.</title>
        <authorList>
            <person name="Chen Z.J."/>
            <person name="Sreedasyam A."/>
            <person name="Ando A."/>
            <person name="Song Q."/>
            <person name="De L."/>
            <person name="Hulse-Kemp A."/>
            <person name="Ding M."/>
            <person name="Ye W."/>
            <person name="Kirkbride R."/>
            <person name="Jenkins J."/>
            <person name="Plott C."/>
            <person name="Lovell J."/>
            <person name="Lin Y.-M."/>
            <person name="Vaughn R."/>
            <person name="Liu B."/>
            <person name="Li W."/>
            <person name="Simpson S."/>
            <person name="Scheffler B."/>
            <person name="Saski C."/>
            <person name="Grover C."/>
            <person name="Hu G."/>
            <person name="Conover J."/>
            <person name="Carlson J."/>
            <person name="Shu S."/>
            <person name="Boston L."/>
            <person name="Williams M."/>
            <person name="Peterson D."/>
            <person name="Mcgee K."/>
            <person name="Jones D."/>
            <person name="Wendel J."/>
            <person name="Stelly D."/>
            <person name="Grimwood J."/>
            <person name="Schmutz J."/>
        </authorList>
    </citation>
    <scope>NUCLEOTIDE SEQUENCE [LARGE SCALE GENOMIC DNA]</scope>
    <source>
        <strain evidence="8">7179.01</strain>
    </source>
</reference>
<evidence type="ECO:0000256" key="4">
    <source>
        <dbReference type="ARBA" id="ARBA00022741"/>
    </source>
</evidence>
<name>A0A5D2QX75_GOSTO</name>
<keyword evidence="6" id="KW-0539">Nucleus</keyword>
<dbReference type="InterPro" id="IPR050238">
    <property type="entry name" value="DNA_Rep/Repair_Clamp_Loader"/>
</dbReference>
<dbReference type="InterPro" id="IPR008921">
    <property type="entry name" value="DNA_pol3_clamp-load_cplx_C"/>
</dbReference>
<dbReference type="GO" id="GO:0005663">
    <property type="term" value="C:DNA replication factor C complex"/>
    <property type="evidence" value="ECO:0007669"/>
    <property type="project" value="TreeGrafter"/>
</dbReference>
<evidence type="ECO:0000313" key="8">
    <source>
        <dbReference type="EMBL" id="TYI32722.1"/>
    </source>
</evidence>
<keyword evidence="3" id="KW-0235">DNA replication</keyword>
<comment type="subcellular location">
    <subcellularLocation>
        <location evidence="1">Nucleus</location>
    </subcellularLocation>
</comment>
<dbReference type="GO" id="GO:0005634">
    <property type="term" value="C:nucleus"/>
    <property type="evidence" value="ECO:0007669"/>
    <property type="project" value="UniProtKB-SubCell"/>
</dbReference>
<dbReference type="Gene3D" id="1.10.8.60">
    <property type="match status" value="1"/>
</dbReference>
<dbReference type="GO" id="GO:0006281">
    <property type="term" value="P:DNA repair"/>
    <property type="evidence" value="ECO:0007669"/>
    <property type="project" value="TreeGrafter"/>
</dbReference>
<dbReference type="GO" id="GO:0005524">
    <property type="term" value="F:ATP binding"/>
    <property type="evidence" value="ECO:0007669"/>
    <property type="project" value="UniProtKB-KW"/>
</dbReference>
<protein>
    <recommendedName>
        <fullName evidence="7">Replication factor C C-terminal domain-containing protein</fullName>
    </recommendedName>
</protein>
<evidence type="ECO:0000313" key="9">
    <source>
        <dbReference type="Proteomes" id="UP000322667"/>
    </source>
</evidence>
<evidence type="ECO:0000256" key="1">
    <source>
        <dbReference type="ARBA" id="ARBA00004123"/>
    </source>
</evidence>
<dbReference type="GO" id="GO:0006261">
    <property type="term" value="P:DNA-templated DNA replication"/>
    <property type="evidence" value="ECO:0007669"/>
    <property type="project" value="TreeGrafter"/>
</dbReference>
<accession>A0A5D2QX75</accession>
<evidence type="ECO:0000256" key="2">
    <source>
        <dbReference type="ARBA" id="ARBA00005378"/>
    </source>
</evidence>
<dbReference type="PANTHER" id="PTHR11669">
    <property type="entry name" value="REPLICATION FACTOR C / DNA POLYMERASE III GAMMA-TAU SUBUNIT"/>
    <property type="match status" value="1"/>
</dbReference>
<evidence type="ECO:0000259" key="7">
    <source>
        <dbReference type="Pfam" id="PF08542"/>
    </source>
</evidence>
<dbReference type="Pfam" id="PF08542">
    <property type="entry name" value="Rep_fac_C"/>
    <property type="match status" value="1"/>
</dbReference>